<name>A0A3A3Z1X6_9ACTN</name>
<evidence type="ECO:0000313" key="3">
    <source>
        <dbReference type="Proteomes" id="UP000265614"/>
    </source>
</evidence>
<evidence type="ECO:0000313" key="2">
    <source>
        <dbReference type="EMBL" id="RJK95468.1"/>
    </source>
</evidence>
<dbReference type="EMBL" id="QZEZ01000005">
    <property type="protein sequence ID" value="RJK95468.1"/>
    <property type="molecule type" value="Genomic_DNA"/>
</dbReference>
<gene>
    <name evidence="2" type="ORF">D5H78_12550</name>
</gene>
<proteinExistence type="predicted"/>
<accession>A0A3A3Z1X6</accession>
<dbReference type="OrthoDB" id="5190949at2"/>
<sequence>MSTPPVGSTDLLFIAPPAAPAGEADGAPEAYDAPVRPPRSRRTRAQSGPGGPEGPEPTGPRGGAGTGPALRMLKGARQAAAGMKVSDDQIRRVLDDPQDVGPDPNQPHRTRLQRDGLVVTTGQDGMILRVARKR</sequence>
<dbReference type="RefSeq" id="WP_119950821.1">
    <property type="nucleotide sequence ID" value="NZ_QZEZ01000005.1"/>
</dbReference>
<dbReference type="Proteomes" id="UP000265614">
    <property type="component" value="Unassembled WGS sequence"/>
</dbReference>
<reference evidence="2 3" key="1">
    <citation type="submission" date="2018-09" db="EMBL/GenBank/DDBJ databases">
        <title>YIM 75000 draft genome.</title>
        <authorList>
            <person name="Tang S."/>
            <person name="Feng Y."/>
        </authorList>
    </citation>
    <scope>NUCLEOTIDE SEQUENCE [LARGE SCALE GENOMIC DNA]</scope>
    <source>
        <strain evidence="2 3">YIM 75000</strain>
    </source>
</reference>
<feature type="compositionally biased region" description="Low complexity" evidence="1">
    <location>
        <begin position="20"/>
        <end position="34"/>
    </location>
</feature>
<organism evidence="2 3">
    <name type="scientific">Vallicoccus soli</name>
    <dbReference type="NCBI Taxonomy" id="2339232"/>
    <lineage>
        <taxon>Bacteria</taxon>
        <taxon>Bacillati</taxon>
        <taxon>Actinomycetota</taxon>
        <taxon>Actinomycetes</taxon>
        <taxon>Motilibacterales</taxon>
        <taxon>Vallicoccaceae</taxon>
        <taxon>Vallicoccus</taxon>
    </lineage>
</organism>
<keyword evidence="3" id="KW-1185">Reference proteome</keyword>
<comment type="caution">
    <text evidence="2">The sequence shown here is derived from an EMBL/GenBank/DDBJ whole genome shotgun (WGS) entry which is preliminary data.</text>
</comment>
<feature type="compositionally biased region" description="Basic and acidic residues" evidence="1">
    <location>
        <begin position="85"/>
        <end position="95"/>
    </location>
</feature>
<protein>
    <submittedName>
        <fullName evidence="2">Uncharacterized protein</fullName>
    </submittedName>
</protein>
<evidence type="ECO:0000256" key="1">
    <source>
        <dbReference type="SAM" id="MobiDB-lite"/>
    </source>
</evidence>
<dbReference type="AlphaFoldDB" id="A0A3A3Z1X6"/>
<feature type="region of interest" description="Disordered" evidence="1">
    <location>
        <begin position="1"/>
        <end position="115"/>
    </location>
</feature>